<dbReference type="GO" id="GO:0071555">
    <property type="term" value="P:cell wall organization"/>
    <property type="evidence" value="ECO:0007669"/>
    <property type="project" value="UniProtKB-KW"/>
</dbReference>
<proteinExistence type="inferred from homology"/>
<evidence type="ECO:0000259" key="14">
    <source>
        <dbReference type="Pfam" id="PF08245"/>
    </source>
</evidence>
<dbReference type="GO" id="GO:0005524">
    <property type="term" value="F:ATP binding"/>
    <property type="evidence" value="ECO:0007669"/>
    <property type="project" value="UniProtKB-UniRule"/>
</dbReference>
<dbReference type="InterPro" id="IPR036615">
    <property type="entry name" value="Mur_ligase_C_dom_sf"/>
</dbReference>
<evidence type="ECO:0000256" key="5">
    <source>
        <dbReference type="ARBA" id="ARBA00022840"/>
    </source>
</evidence>
<evidence type="ECO:0000256" key="4">
    <source>
        <dbReference type="ARBA" id="ARBA00022741"/>
    </source>
</evidence>
<dbReference type="GO" id="GO:0051301">
    <property type="term" value="P:cell division"/>
    <property type="evidence" value="ECO:0007669"/>
    <property type="project" value="UniProtKB-KW"/>
</dbReference>
<comment type="subcellular location">
    <subcellularLocation>
        <location evidence="10 11">Cytoplasm</location>
    </subcellularLocation>
</comment>
<evidence type="ECO:0000256" key="3">
    <source>
        <dbReference type="ARBA" id="ARBA00022618"/>
    </source>
</evidence>
<keyword evidence="9 10" id="KW-0961">Cell wall biogenesis/degradation</keyword>
<dbReference type="HAMAP" id="MF_02019">
    <property type="entry name" value="MurF"/>
    <property type="match status" value="1"/>
</dbReference>
<comment type="function">
    <text evidence="10 11">Involved in cell wall formation. Catalyzes the final step in the synthesis of UDP-N-acetylmuramoyl-pentapeptide, the precursor of murein.</text>
</comment>
<dbReference type="PANTHER" id="PTHR43024">
    <property type="entry name" value="UDP-N-ACETYLMURAMOYL-TRIPEPTIDE--D-ALANYL-D-ALANINE LIGASE"/>
    <property type="match status" value="1"/>
</dbReference>
<comment type="catalytic activity">
    <reaction evidence="10 11">
        <text>D-alanyl-D-alanine + UDP-N-acetyl-alpha-D-muramoyl-L-alanyl-gamma-D-glutamyl-meso-2,6-diaminopimelate + ATP = UDP-N-acetyl-alpha-D-muramoyl-L-alanyl-gamma-D-glutamyl-meso-2,6-diaminopimeloyl-D-alanyl-D-alanine + ADP + phosphate + H(+)</text>
        <dbReference type="Rhea" id="RHEA:28374"/>
        <dbReference type="ChEBI" id="CHEBI:15378"/>
        <dbReference type="ChEBI" id="CHEBI:30616"/>
        <dbReference type="ChEBI" id="CHEBI:43474"/>
        <dbReference type="ChEBI" id="CHEBI:57822"/>
        <dbReference type="ChEBI" id="CHEBI:61386"/>
        <dbReference type="ChEBI" id="CHEBI:83905"/>
        <dbReference type="ChEBI" id="CHEBI:456216"/>
        <dbReference type="EC" id="6.3.2.10"/>
    </reaction>
</comment>
<keyword evidence="6 10" id="KW-0133">Cell shape</keyword>
<dbReference type="InterPro" id="IPR000713">
    <property type="entry name" value="Mur_ligase_N"/>
</dbReference>
<reference evidence="15" key="1">
    <citation type="journal article" date="2020" name="mSystems">
        <title>Genome- and Community-Level Interaction Insights into Carbon Utilization and Element Cycling Functions of Hydrothermarchaeota in Hydrothermal Sediment.</title>
        <authorList>
            <person name="Zhou Z."/>
            <person name="Liu Y."/>
            <person name="Xu W."/>
            <person name="Pan J."/>
            <person name="Luo Z.H."/>
            <person name="Li M."/>
        </authorList>
    </citation>
    <scope>NUCLEOTIDE SEQUENCE [LARGE SCALE GENOMIC DNA]</scope>
    <source>
        <strain evidence="15">HyVt-577</strain>
    </source>
</reference>
<dbReference type="SUPFAM" id="SSF63418">
    <property type="entry name" value="MurE/MurF N-terminal domain"/>
    <property type="match status" value="1"/>
</dbReference>
<dbReference type="Gene3D" id="3.90.190.20">
    <property type="entry name" value="Mur ligase, C-terminal domain"/>
    <property type="match status" value="1"/>
</dbReference>
<comment type="pathway">
    <text evidence="10 11">Cell wall biogenesis; peptidoglycan biosynthesis.</text>
</comment>
<dbReference type="InterPro" id="IPR005863">
    <property type="entry name" value="UDP-N-AcMur_synth"/>
</dbReference>
<keyword evidence="7 10" id="KW-0573">Peptidoglycan synthesis</keyword>
<evidence type="ECO:0000256" key="11">
    <source>
        <dbReference type="RuleBase" id="RU004136"/>
    </source>
</evidence>
<feature type="domain" description="Mur ligase C-terminal" evidence="13">
    <location>
        <begin position="322"/>
        <end position="445"/>
    </location>
</feature>
<evidence type="ECO:0000256" key="8">
    <source>
        <dbReference type="ARBA" id="ARBA00023306"/>
    </source>
</evidence>
<dbReference type="PANTHER" id="PTHR43024:SF1">
    <property type="entry name" value="UDP-N-ACETYLMURAMOYL-TRIPEPTIDE--D-ALANYL-D-ALANINE LIGASE"/>
    <property type="match status" value="1"/>
</dbReference>
<evidence type="ECO:0000313" key="15">
    <source>
        <dbReference type="EMBL" id="HGY57282.1"/>
    </source>
</evidence>
<dbReference type="Pfam" id="PF02875">
    <property type="entry name" value="Mur_ligase_C"/>
    <property type="match status" value="1"/>
</dbReference>
<comment type="caution">
    <text evidence="15">The sequence shown here is derived from an EMBL/GenBank/DDBJ whole genome shotgun (WGS) entry which is preliminary data.</text>
</comment>
<dbReference type="Pfam" id="PF08245">
    <property type="entry name" value="Mur_ligase_M"/>
    <property type="match status" value="1"/>
</dbReference>
<dbReference type="GO" id="GO:0047480">
    <property type="term" value="F:UDP-N-acetylmuramoyl-tripeptide-D-alanyl-D-alanine ligase activity"/>
    <property type="evidence" value="ECO:0007669"/>
    <property type="project" value="UniProtKB-UniRule"/>
</dbReference>
<dbReference type="GO" id="GO:0008360">
    <property type="term" value="P:regulation of cell shape"/>
    <property type="evidence" value="ECO:0007669"/>
    <property type="project" value="UniProtKB-KW"/>
</dbReference>
<feature type="binding site" evidence="10">
    <location>
        <begin position="118"/>
        <end position="124"/>
    </location>
    <ligand>
        <name>ATP</name>
        <dbReference type="ChEBI" id="CHEBI:30616"/>
    </ligand>
</feature>
<dbReference type="AlphaFoldDB" id="A0A7V4U4K4"/>
<dbReference type="Gene3D" id="3.40.1190.10">
    <property type="entry name" value="Mur-like, catalytic domain"/>
    <property type="match status" value="1"/>
</dbReference>
<keyword evidence="3 10" id="KW-0132">Cell division</keyword>
<keyword evidence="4 10" id="KW-0547">Nucleotide-binding</keyword>
<dbReference type="SUPFAM" id="SSF53623">
    <property type="entry name" value="MurD-like peptide ligases, catalytic domain"/>
    <property type="match status" value="1"/>
</dbReference>
<evidence type="ECO:0000259" key="13">
    <source>
        <dbReference type="Pfam" id="PF02875"/>
    </source>
</evidence>
<feature type="domain" description="Mur ligase central" evidence="14">
    <location>
        <begin position="117"/>
        <end position="299"/>
    </location>
</feature>
<evidence type="ECO:0000256" key="1">
    <source>
        <dbReference type="ARBA" id="ARBA00022490"/>
    </source>
</evidence>
<evidence type="ECO:0000256" key="6">
    <source>
        <dbReference type="ARBA" id="ARBA00022960"/>
    </source>
</evidence>
<evidence type="ECO:0000256" key="10">
    <source>
        <dbReference type="HAMAP-Rule" id="MF_02019"/>
    </source>
</evidence>
<dbReference type="InterPro" id="IPR036565">
    <property type="entry name" value="Mur-like_cat_sf"/>
</dbReference>
<keyword evidence="2 10" id="KW-0436">Ligase</keyword>
<evidence type="ECO:0000256" key="7">
    <source>
        <dbReference type="ARBA" id="ARBA00022984"/>
    </source>
</evidence>
<gene>
    <name evidence="10 15" type="primary">murF</name>
    <name evidence="15" type="ORF">ENK44_16360</name>
</gene>
<comment type="similarity">
    <text evidence="10">Belongs to the MurCDEF family. MurF subfamily.</text>
</comment>
<evidence type="ECO:0000256" key="2">
    <source>
        <dbReference type="ARBA" id="ARBA00022598"/>
    </source>
</evidence>
<dbReference type="SUPFAM" id="SSF53244">
    <property type="entry name" value="MurD-like peptide ligases, peptide-binding domain"/>
    <property type="match status" value="1"/>
</dbReference>
<sequence length="461" mass="50577">MSELALDDLLALPQAELIWPARDEKKNRKLNGVNIDSRTVKPGEVFWAIKGEHFDGHDFIEAAAAKGAALAVAAKKKIKNRSAMPLPLLLVPDTLRALQQLAAAHRRKFGYPVLALTGSNGKTTTKEMIAYILGQKYNVLKTEGNLNNHIGCPLTLLRLSAQNETAVIELGTNHPGEIAALADMVQPDQALITNIGGAHLAFFASEDELAAEKLSLFDRLPDGALIYRNLDDPWIADYPATDKETVDYGWEDGADVQGRILEMDARGCGAFRLNDAVDIRLRVPGWHNVKNALAAAAVAIRFGFSEKEIAEALAGYEGFDKRMQMREINGVLVINDAYNANALSMRAAFDTAASIQVKGRRFFALGDMLELGKNSVKIHYGVLLAALNSKAERVLTIGPHFAEAAGRLNADQRKRVQSFSTHKELAQRLNEQLRPGDLLLLKGSRGLQMEKVEEELIKDKI</sequence>
<accession>A0A7V4U4K4</accession>
<dbReference type="GO" id="GO:0005737">
    <property type="term" value="C:cytoplasm"/>
    <property type="evidence" value="ECO:0007669"/>
    <property type="project" value="UniProtKB-SubCell"/>
</dbReference>
<dbReference type="NCBIfam" id="TIGR01143">
    <property type="entry name" value="murF"/>
    <property type="match status" value="1"/>
</dbReference>
<dbReference type="InterPro" id="IPR035911">
    <property type="entry name" value="MurE/MurF_N"/>
</dbReference>
<name>A0A7V4U4K4_CALAY</name>
<evidence type="ECO:0000256" key="9">
    <source>
        <dbReference type="ARBA" id="ARBA00023316"/>
    </source>
</evidence>
<organism evidence="15">
    <name type="scientific">Caldithrix abyssi</name>
    <dbReference type="NCBI Taxonomy" id="187145"/>
    <lineage>
        <taxon>Bacteria</taxon>
        <taxon>Pseudomonadati</taxon>
        <taxon>Calditrichota</taxon>
        <taxon>Calditrichia</taxon>
        <taxon>Calditrichales</taxon>
        <taxon>Calditrichaceae</taxon>
        <taxon>Caldithrix</taxon>
    </lineage>
</organism>
<dbReference type="UniPathway" id="UPA00219"/>
<keyword evidence="5 10" id="KW-0067">ATP-binding</keyword>
<dbReference type="InterPro" id="IPR013221">
    <property type="entry name" value="Mur_ligase_cen"/>
</dbReference>
<dbReference type="Proteomes" id="UP000885779">
    <property type="component" value="Unassembled WGS sequence"/>
</dbReference>
<protein>
    <recommendedName>
        <fullName evidence="10 11">UDP-N-acetylmuramoyl-tripeptide--D-alanyl-D-alanine ligase</fullName>
        <ecNumber evidence="10 11">6.3.2.10</ecNumber>
    </recommendedName>
    <alternativeName>
        <fullName evidence="10">D-alanyl-D-alanine-adding enzyme</fullName>
    </alternativeName>
</protein>
<dbReference type="Pfam" id="PF01225">
    <property type="entry name" value="Mur_ligase"/>
    <property type="match status" value="1"/>
</dbReference>
<dbReference type="InterPro" id="IPR004101">
    <property type="entry name" value="Mur_ligase_C"/>
</dbReference>
<feature type="domain" description="Mur ligase N-terminal catalytic" evidence="12">
    <location>
        <begin position="30"/>
        <end position="105"/>
    </location>
</feature>
<dbReference type="InterPro" id="IPR051046">
    <property type="entry name" value="MurCDEF_CellWall_CoF430Synth"/>
</dbReference>
<keyword evidence="8 10" id="KW-0131">Cell cycle</keyword>
<dbReference type="EC" id="6.3.2.10" evidence="10 11"/>
<keyword evidence="1 10" id="KW-0963">Cytoplasm</keyword>
<dbReference type="EMBL" id="DRQG01000151">
    <property type="protein sequence ID" value="HGY57282.1"/>
    <property type="molecule type" value="Genomic_DNA"/>
</dbReference>
<dbReference type="Gene3D" id="3.40.1390.10">
    <property type="entry name" value="MurE/MurF, N-terminal domain"/>
    <property type="match status" value="1"/>
</dbReference>
<dbReference type="GO" id="GO:0009252">
    <property type="term" value="P:peptidoglycan biosynthetic process"/>
    <property type="evidence" value="ECO:0007669"/>
    <property type="project" value="UniProtKB-UniRule"/>
</dbReference>
<evidence type="ECO:0000259" key="12">
    <source>
        <dbReference type="Pfam" id="PF01225"/>
    </source>
</evidence>